<dbReference type="Gene3D" id="3.30.310.270">
    <property type="match status" value="2"/>
</dbReference>
<feature type="domain" description="K Homology" evidence="4">
    <location>
        <begin position="13"/>
        <end position="94"/>
    </location>
</feature>
<name>A0A6G1S7Z9_9ACAR</name>
<feature type="region of interest" description="Disordered" evidence="3">
    <location>
        <begin position="58"/>
        <end position="78"/>
    </location>
</feature>
<dbReference type="InterPro" id="IPR004087">
    <property type="entry name" value="KH_dom"/>
</dbReference>
<dbReference type="SMART" id="SM00322">
    <property type="entry name" value="KH"/>
    <property type="match status" value="3"/>
</dbReference>
<dbReference type="InterPro" id="IPR047549">
    <property type="entry name" value="BICC1_KH-I_rpt1"/>
</dbReference>
<dbReference type="PROSITE" id="PS50084">
    <property type="entry name" value="KH_TYPE_1"/>
    <property type="match status" value="2"/>
</dbReference>
<dbReference type="InterPro" id="IPR004088">
    <property type="entry name" value="KH_dom_type_1"/>
</dbReference>
<feature type="domain" description="K Homology" evidence="4">
    <location>
        <begin position="98"/>
        <end position="171"/>
    </location>
</feature>
<dbReference type="PANTHER" id="PTHR10627">
    <property type="entry name" value="SCP160"/>
    <property type="match status" value="1"/>
</dbReference>
<reference evidence="5" key="1">
    <citation type="submission" date="2018-10" db="EMBL/GenBank/DDBJ databases">
        <title>Transcriptome assembly of Aceria tosichella (Wheat curl mite) Type 2.</title>
        <authorList>
            <person name="Scully E.D."/>
            <person name="Geib S.M."/>
            <person name="Palmer N.A."/>
            <person name="Gupta A.K."/>
            <person name="Sarath G."/>
            <person name="Tatineni S."/>
        </authorList>
    </citation>
    <scope>NUCLEOTIDE SEQUENCE</scope>
    <source>
        <strain evidence="5">LincolnNE</strain>
    </source>
</reference>
<dbReference type="InterPro" id="IPR054727">
    <property type="entry name" value="BICC1_KH"/>
</dbReference>
<dbReference type="Pfam" id="PF00013">
    <property type="entry name" value="KH_1"/>
    <property type="match status" value="2"/>
</dbReference>
<dbReference type="EMBL" id="GGYP01001516">
    <property type="protein sequence ID" value="MDE46287.1"/>
    <property type="molecule type" value="Transcribed_RNA"/>
</dbReference>
<dbReference type="SUPFAM" id="SSF54791">
    <property type="entry name" value="Eukaryotic type KH-domain (KH-domain type I)"/>
    <property type="match status" value="3"/>
</dbReference>
<dbReference type="GO" id="GO:0005737">
    <property type="term" value="C:cytoplasm"/>
    <property type="evidence" value="ECO:0007669"/>
    <property type="project" value="TreeGrafter"/>
</dbReference>
<evidence type="ECO:0000256" key="2">
    <source>
        <dbReference type="PROSITE-ProRule" id="PRU00117"/>
    </source>
</evidence>
<dbReference type="InterPro" id="IPR047554">
    <property type="entry name" value="BICC1_KH-I_rpt2"/>
</dbReference>
<evidence type="ECO:0000259" key="4">
    <source>
        <dbReference type="SMART" id="SM00322"/>
    </source>
</evidence>
<keyword evidence="2" id="KW-0694">RNA-binding</keyword>
<proteinExistence type="predicted"/>
<sequence length="474" mass="53715">MMSDFELVSTSDGLIEERVKVDRKRFEQMLGENSTIGCDADSFFQRVMSSTNTQIMWPPKLKPGTKSKKDPHVRITGSPNSINAAKEIIFEQLDTRRNRVTLKMDVAFTDHSHIIGKGGRSIQRVMDETGCHIHFPDSNRTNTAEKSNQVSIAGSAEGVEQSRCRIREMLPITLQFDLPLNNGLHSPPTLDPQSPQLQAIQQTYGITITFRYDGSKCNNNSYFASSRIITVAIRGARSHLFGLRQGLSVLIEYLTGFRGNTIIVPLTMTIDVAVQHHSFIAGRANCNLTSIMQSTGATITMPDNISSKTTIALRGPNFESVYNAWQELLGHLPLILIFDLKEGQDLDPTQVTRLMEQMRQISILIKPKQRQNTKSIVVRGPEKDSRLLFEVRKQLLKLDDEALAPIDQLKQSKQQQQQHQHQLLRPILEQQQQNILSRQGQQQVTALQQQSQPFQQQQQQQSQQQQQQQQQQQS</sequence>
<dbReference type="AlphaFoldDB" id="A0A6G1S7Z9"/>
<gene>
    <name evidence="5" type="primary">bicc1-b_2</name>
    <name evidence="5" type="ORF">g.13125</name>
</gene>
<dbReference type="Pfam" id="PF22985">
    <property type="entry name" value="KH_BICC1"/>
    <property type="match status" value="2"/>
</dbReference>
<dbReference type="GO" id="GO:0010468">
    <property type="term" value="P:regulation of gene expression"/>
    <property type="evidence" value="ECO:0007669"/>
    <property type="project" value="UniProtKB-ARBA"/>
</dbReference>
<evidence type="ECO:0000256" key="1">
    <source>
        <dbReference type="ARBA" id="ARBA00022737"/>
    </source>
</evidence>
<accession>A0A6G1S7Z9</accession>
<evidence type="ECO:0000256" key="3">
    <source>
        <dbReference type="SAM" id="MobiDB-lite"/>
    </source>
</evidence>
<dbReference type="Pfam" id="PF24234">
    <property type="entry name" value="KH_BICC1_1st"/>
    <property type="match status" value="1"/>
</dbReference>
<dbReference type="PANTHER" id="PTHR10627:SF69">
    <property type="entry name" value="PROTEIN BICAUDAL C"/>
    <property type="match status" value="1"/>
</dbReference>
<organism evidence="5">
    <name type="scientific">Aceria tosichella</name>
    <name type="common">wheat curl mite</name>
    <dbReference type="NCBI Taxonomy" id="561515"/>
    <lineage>
        <taxon>Eukaryota</taxon>
        <taxon>Metazoa</taxon>
        <taxon>Ecdysozoa</taxon>
        <taxon>Arthropoda</taxon>
        <taxon>Chelicerata</taxon>
        <taxon>Arachnida</taxon>
        <taxon>Acari</taxon>
        <taxon>Acariformes</taxon>
        <taxon>Trombidiformes</taxon>
        <taxon>Prostigmata</taxon>
        <taxon>Eupodina</taxon>
        <taxon>Eriophyoidea</taxon>
        <taxon>Eriophyidae</taxon>
        <taxon>Eriophyinae</taxon>
        <taxon>Aceriini</taxon>
        <taxon>Aceria</taxon>
    </lineage>
</organism>
<feature type="domain" description="K Homology" evidence="4">
    <location>
        <begin position="264"/>
        <end position="333"/>
    </location>
</feature>
<evidence type="ECO:0000313" key="5">
    <source>
        <dbReference type="EMBL" id="MDE46287.1"/>
    </source>
</evidence>
<dbReference type="InterPro" id="IPR036612">
    <property type="entry name" value="KH_dom_type_1_sf"/>
</dbReference>
<dbReference type="GO" id="GO:0003723">
    <property type="term" value="F:RNA binding"/>
    <property type="evidence" value="ECO:0007669"/>
    <property type="project" value="UniProtKB-UniRule"/>
</dbReference>
<feature type="region of interest" description="Disordered" evidence="3">
    <location>
        <begin position="455"/>
        <end position="474"/>
    </location>
</feature>
<keyword evidence="1" id="KW-0677">Repeat</keyword>
<dbReference type="CDD" id="cd22421">
    <property type="entry name" value="KH-I_BICC1_rpt2"/>
    <property type="match status" value="1"/>
</dbReference>
<protein>
    <submittedName>
        <fullName evidence="5">Protein bicaudal C 1-B</fullName>
    </submittedName>
</protein>